<evidence type="ECO:0000313" key="3">
    <source>
        <dbReference type="Proteomes" id="UP000192132"/>
    </source>
</evidence>
<accession>A0A1S8CYV1</accession>
<feature type="signal peptide" evidence="1">
    <location>
        <begin position="1"/>
        <end position="23"/>
    </location>
</feature>
<reference evidence="2 3" key="1">
    <citation type="submission" date="2016-10" db="EMBL/GenBank/DDBJ databases">
        <title>Draft Genome sequence of Alkanindiges sp. strain H1.</title>
        <authorList>
            <person name="Subhash Y."/>
            <person name="Lee S."/>
        </authorList>
    </citation>
    <scope>NUCLEOTIDE SEQUENCE [LARGE SCALE GENOMIC DNA]</scope>
    <source>
        <strain evidence="2 3">H1</strain>
    </source>
</reference>
<dbReference type="STRING" id="1907941.BKE30_02805"/>
<comment type="caution">
    <text evidence="2">The sequence shown here is derived from an EMBL/GenBank/DDBJ whole genome shotgun (WGS) entry which is preliminary data.</text>
</comment>
<protein>
    <recommendedName>
        <fullName evidence="4">DUF4198 domain-containing protein</fullName>
    </recommendedName>
</protein>
<gene>
    <name evidence="2" type="ORF">BKE30_02805</name>
</gene>
<evidence type="ECO:0000313" key="2">
    <source>
        <dbReference type="EMBL" id="ONG41784.1"/>
    </source>
</evidence>
<proteinExistence type="predicted"/>
<keyword evidence="3" id="KW-1185">Reference proteome</keyword>
<evidence type="ECO:0000256" key="1">
    <source>
        <dbReference type="SAM" id="SignalP"/>
    </source>
</evidence>
<sequence>MFNAVITTSLLTTSAMLATIAHAHEAYILPLSDIPEGKQVLLHAGYTEDLFVPEFPLKGQYYSVNPQGKQQELTPLSGLQSATVLELPLEQQGTYKVFAQAEHSTSYAQQNGIWKAVYDMPADKAPAASERPYLLNSEVKNTDKKLSSKTHGHVVSYVTKGAPTQQVLTPSGKGLELKFSQHPNQLKQSEGLNFQVLFNGKPVANSGFHVEQAGAMHHDEEAEDKPDVVSDQDGQVRIQFKQPGQYLIKTSYPQTKAGAQPATDVYHYALTITIK</sequence>
<feature type="chain" id="PRO_5013227186" description="DUF4198 domain-containing protein" evidence="1">
    <location>
        <begin position="24"/>
        <end position="275"/>
    </location>
</feature>
<keyword evidence="1" id="KW-0732">Signal</keyword>
<dbReference type="RefSeq" id="WP_076877154.1">
    <property type="nucleotide sequence ID" value="NZ_MLCN01000007.1"/>
</dbReference>
<evidence type="ECO:0008006" key="4">
    <source>
        <dbReference type="Google" id="ProtNLM"/>
    </source>
</evidence>
<dbReference type="OrthoDB" id="5943at2"/>
<organism evidence="2 3">
    <name type="scientific">Alkanindiges hydrocarboniclasticus</name>
    <dbReference type="NCBI Taxonomy" id="1907941"/>
    <lineage>
        <taxon>Bacteria</taxon>
        <taxon>Pseudomonadati</taxon>
        <taxon>Pseudomonadota</taxon>
        <taxon>Gammaproteobacteria</taxon>
        <taxon>Moraxellales</taxon>
        <taxon>Moraxellaceae</taxon>
        <taxon>Alkanindiges</taxon>
    </lineage>
</organism>
<dbReference type="Proteomes" id="UP000192132">
    <property type="component" value="Unassembled WGS sequence"/>
</dbReference>
<dbReference type="EMBL" id="MLCN01000007">
    <property type="protein sequence ID" value="ONG41784.1"/>
    <property type="molecule type" value="Genomic_DNA"/>
</dbReference>
<dbReference type="Pfam" id="PF10670">
    <property type="entry name" value="DUF4198"/>
    <property type="match status" value="1"/>
</dbReference>
<dbReference type="AlphaFoldDB" id="A0A1S8CYV1"/>
<name>A0A1S8CYV1_9GAMM</name>
<dbReference type="InterPro" id="IPR019613">
    <property type="entry name" value="DUF4198"/>
</dbReference>